<name>A0A518VAH2_BRELA</name>
<organism evidence="1 2">
    <name type="scientific">Brevibacillus laterosporus</name>
    <name type="common">Bacillus laterosporus</name>
    <dbReference type="NCBI Taxonomy" id="1465"/>
    <lineage>
        <taxon>Bacteria</taxon>
        <taxon>Bacillati</taxon>
        <taxon>Bacillota</taxon>
        <taxon>Bacilli</taxon>
        <taxon>Bacillales</taxon>
        <taxon>Paenibacillaceae</taxon>
        <taxon>Brevibacillus</taxon>
    </lineage>
</organism>
<sequence>MKNIKMLTMILDIIAQLLSTIRGATHLKIAGSSGIHPHSQGLSLLHHKHLISICCATLLFTGCSGTTEQKPEPTGAKISQEQAEKVSLEKYQMSKVNKVELRQLSDQEMKLVPEDAKNKTPIYYVVSGVNESGKQVTVYVSSNDESHYYSNE</sequence>
<accession>A0A518VAH2</accession>
<evidence type="ECO:0000313" key="1">
    <source>
        <dbReference type="EMBL" id="QDX93986.1"/>
    </source>
</evidence>
<proteinExistence type="predicted"/>
<dbReference type="OrthoDB" id="2652891at2"/>
<protein>
    <submittedName>
        <fullName evidence="1">Uncharacterized protein</fullName>
    </submittedName>
</protein>
<dbReference type="AlphaFoldDB" id="A0A518VAH2"/>
<keyword evidence="2" id="KW-1185">Reference proteome</keyword>
<evidence type="ECO:0000313" key="2">
    <source>
        <dbReference type="Proteomes" id="UP000319432"/>
    </source>
</evidence>
<gene>
    <name evidence="1" type="ORF">EEL30_17825</name>
</gene>
<dbReference type="EMBL" id="CP033464">
    <property type="protein sequence ID" value="QDX93986.1"/>
    <property type="molecule type" value="Genomic_DNA"/>
</dbReference>
<reference evidence="1 2" key="1">
    <citation type="submission" date="2018-11" db="EMBL/GenBank/DDBJ databases">
        <title>Phylogenetic determinants of toxin gene distribution in genomes of Brevibacillus laterosporus.</title>
        <authorList>
            <person name="Glare T.R."/>
            <person name="Durrant A."/>
            <person name="Berry C."/>
            <person name="Palma L."/>
            <person name="Ormskirk M."/>
            <person name="Cox M.O."/>
        </authorList>
    </citation>
    <scope>NUCLEOTIDE SEQUENCE [LARGE SCALE GENOMIC DNA]</scope>
    <source>
        <strain evidence="1 2">1821L</strain>
    </source>
</reference>
<dbReference type="Proteomes" id="UP000319432">
    <property type="component" value="Chromosome"/>
</dbReference>